<name>A0A286GJA0_9PROT</name>
<organism evidence="3 4">
    <name type="scientific">Caenispirillum bisanense</name>
    <dbReference type="NCBI Taxonomy" id="414052"/>
    <lineage>
        <taxon>Bacteria</taxon>
        <taxon>Pseudomonadati</taxon>
        <taxon>Pseudomonadota</taxon>
        <taxon>Alphaproteobacteria</taxon>
        <taxon>Rhodospirillales</taxon>
        <taxon>Novispirillaceae</taxon>
        <taxon>Caenispirillum</taxon>
    </lineage>
</organism>
<dbReference type="AlphaFoldDB" id="A0A286GJA0"/>
<dbReference type="GO" id="GO:0003677">
    <property type="term" value="F:DNA binding"/>
    <property type="evidence" value="ECO:0007669"/>
    <property type="project" value="UniProtKB-KW"/>
</dbReference>
<dbReference type="NCBIfam" id="TIGR02607">
    <property type="entry name" value="antidote_HigA"/>
    <property type="match status" value="1"/>
</dbReference>
<protein>
    <submittedName>
        <fullName evidence="3">Addiction module antidote protein, HigA family</fullName>
    </submittedName>
</protein>
<keyword evidence="1" id="KW-0238">DNA-binding</keyword>
<dbReference type="EMBL" id="OCNJ01000004">
    <property type="protein sequence ID" value="SOD95598.1"/>
    <property type="molecule type" value="Genomic_DNA"/>
</dbReference>
<feature type="domain" description="HTH cro/C1-type" evidence="2">
    <location>
        <begin position="18"/>
        <end position="72"/>
    </location>
</feature>
<accession>A0A286GJA0</accession>
<dbReference type="PANTHER" id="PTHR36924">
    <property type="entry name" value="ANTITOXIN HIGA-1"/>
    <property type="match status" value="1"/>
</dbReference>
<dbReference type="SMART" id="SM00530">
    <property type="entry name" value="HTH_XRE"/>
    <property type="match status" value="1"/>
</dbReference>
<dbReference type="RefSeq" id="WP_097279390.1">
    <property type="nucleotide sequence ID" value="NZ_OCNJ01000004.1"/>
</dbReference>
<dbReference type="InterPro" id="IPR001387">
    <property type="entry name" value="Cro/C1-type_HTH"/>
</dbReference>
<dbReference type="Proteomes" id="UP000219621">
    <property type="component" value="Unassembled WGS sequence"/>
</dbReference>
<dbReference type="PROSITE" id="PS50943">
    <property type="entry name" value="HTH_CROC1"/>
    <property type="match status" value="1"/>
</dbReference>
<evidence type="ECO:0000259" key="2">
    <source>
        <dbReference type="PROSITE" id="PS50943"/>
    </source>
</evidence>
<dbReference type="InterPro" id="IPR013430">
    <property type="entry name" value="Toxin_antidote_HigA"/>
</dbReference>
<evidence type="ECO:0000256" key="1">
    <source>
        <dbReference type="ARBA" id="ARBA00023125"/>
    </source>
</evidence>
<gene>
    <name evidence="3" type="ORF">SAMN05421508_104394</name>
</gene>
<dbReference type="Gene3D" id="1.10.260.40">
    <property type="entry name" value="lambda repressor-like DNA-binding domains"/>
    <property type="match status" value="1"/>
</dbReference>
<dbReference type="InterPro" id="IPR010982">
    <property type="entry name" value="Lambda_DNA-bd_dom_sf"/>
</dbReference>
<sequence length="101" mass="11013">MPFEAIDALPAVHPGEILADELEALGLSIRRFAAHIGVPPNAVSAIINGQRSVSPQMAQRLGRAFGTSARYWMNLQLNHDEKRAREEMQDALSAIEPLVAP</sequence>
<proteinExistence type="predicted"/>
<evidence type="ECO:0000313" key="4">
    <source>
        <dbReference type="Proteomes" id="UP000219621"/>
    </source>
</evidence>
<dbReference type="CDD" id="cd00093">
    <property type="entry name" value="HTH_XRE"/>
    <property type="match status" value="1"/>
</dbReference>
<dbReference type="PANTHER" id="PTHR36924:SF1">
    <property type="entry name" value="ANTITOXIN HIGA-1"/>
    <property type="match status" value="1"/>
</dbReference>
<reference evidence="3 4" key="1">
    <citation type="submission" date="2017-09" db="EMBL/GenBank/DDBJ databases">
        <authorList>
            <person name="Ehlers B."/>
            <person name="Leendertz F.H."/>
        </authorList>
    </citation>
    <scope>NUCLEOTIDE SEQUENCE [LARGE SCALE GENOMIC DNA]</scope>
    <source>
        <strain evidence="3 4">USBA 140</strain>
    </source>
</reference>
<evidence type="ECO:0000313" key="3">
    <source>
        <dbReference type="EMBL" id="SOD95598.1"/>
    </source>
</evidence>
<dbReference type="OrthoDB" id="3174593at2"/>
<keyword evidence="4" id="KW-1185">Reference proteome</keyword>
<dbReference type="SUPFAM" id="SSF47413">
    <property type="entry name" value="lambda repressor-like DNA-binding domains"/>
    <property type="match status" value="1"/>
</dbReference>
<dbReference type="Pfam" id="PF01381">
    <property type="entry name" value="HTH_3"/>
    <property type="match status" value="1"/>
</dbReference>